<comment type="caution">
    <text evidence="4">The sequence shown here is derived from an EMBL/GenBank/DDBJ whole genome shotgun (WGS) entry which is preliminary data.</text>
</comment>
<dbReference type="InterPro" id="IPR036282">
    <property type="entry name" value="Glutathione-S-Trfase_C_sf"/>
</dbReference>
<dbReference type="SUPFAM" id="SSF52833">
    <property type="entry name" value="Thioredoxin-like"/>
    <property type="match status" value="1"/>
</dbReference>
<dbReference type="InterPro" id="IPR010987">
    <property type="entry name" value="Glutathione-S-Trfase_C-like"/>
</dbReference>
<dbReference type="Gene3D" id="3.40.30.10">
    <property type="entry name" value="Glutaredoxin"/>
    <property type="match status" value="1"/>
</dbReference>
<dbReference type="Proteomes" id="UP001169063">
    <property type="component" value="Unassembled WGS sequence"/>
</dbReference>
<dbReference type="Gene3D" id="1.20.1050.10">
    <property type="match status" value="1"/>
</dbReference>
<evidence type="ECO:0000259" key="3">
    <source>
        <dbReference type="PROSITE" id="PS50405"/>
    </source>
</evidence>
<dbReference type="NCBIfam" id="TIGR01262">
    <property type="entry name" value="maiA"/>
    <property type="match status" value="1"/>
</dbReference>
<protein>
    <submittedName>
        <fullName evidence="4">Maleylacetoacetate isomerase</fullName>
        <ecNumber evidence="4">5.2.1.2</ecNumber>
    </submittedName>
</protein>
<dbReference type="PROSITE" id="PS50405">
    <property type="entry name" value="GST_CTER"/>
    <property type="match status" value="1"/>
</dbReference>
<dbReference type="SUPFAM" id="SSF47616">
    <property type="entry name" value="GST C-terminal domain-like"/>
    <property type="match status" value="1"/>
</dbReference>
<dbReference type="InterPro" id="IPR036249">
    <property type="entry name" value="Thioredoxin-like_sf"/>
</dbReference>
<evidence type="ECO:0000256" key="1">
    <source>
        <dbReference type="ARBA" id="ARBA00010007"/>
    </source>
</evidence>
<dbReference type="PANTHER" id="PTHR42673">
    <property type="entry name" value="MALEYLACETOACETATE ISOMERASE"/>
    <property type="match status" value="1"/>
</dbReference>
<dbReference type="SFLD" id="SFLDG00358">
    <property type="entry name" value="Main_(cytGST)"/>
    <property type="match status" value="1"/>
</dbReference>
<comment type="similarity">
    <text evidence="1">Belongs to the GST superfamily. Zeta family.</text>
</comment>
<dbReference type="InterPro" id="IPR005955">
    <property type="entry name" value="GST_Zeta"/>
</dbReference>
<feature type="domain" description="GST N-terminal" evidence="2">
    <location>
        <begin position="1"/>
        <end position="81"/>
    </location>
</feature>
<dbReference type="InterPro" id="IPR034330">
    <property type="entry name" value="GST_Zeta_C"/>
</dbReference>
<dbReference type="EC" id="5.2.1.2" evidence="4"/>
<dbReference type="SFLD" id="SFLDS00019">
    <property type="entry name" value="Glutathione_Transferase_(cytos"/>
    <property type="match status" value="1"/>
</dbReference>
<accession>A0ABT8SKF3</accession>
<name>A0ABT8SKF3_9CAUL</name>
<dbReference type="RefSeq" id="WP_302109473.1">
    <property type="nucleotide sequence ID" value="NZ_JAUKTR010000002.1"/>
</dbReference>
<dbReference type="CDD" id="cd03042">
    <property type="entry name" value="GST_N_Zeta"/>
    <property type="match status" value="1"/>
</dbReference>
<organism evidence="4 5">
    <name type="scientific">Peiella sedimenti</name>
    <dbReference type="NCBI Taxonomy" id="3061083"/>
    <lineage>
        <taxon>Bacteria</taxon>
        <taxon>Pseudomonadati</taxon>
        <taxon>Pseudomonadota</taxon>
        <taxon>Alphaproteobacteria</taxon>
        <taxon>Caulobacterales</taxon>
        <taxon>Caulobacteraceae</taxon>
        <taxon>Peiella</taxon>
    </lineage>
</organism>
<reference evidence="4" key="1">
    <citation type="submission" date="2023-07" db="EMBL/GenBank/DDBJ databases">
        <title>Brevundimonas soil sp. nov., isolated from the soil of chemical plant.</title>
        <authorList>
            <person name="Wu N."/>
        </authorList>
    </citation>
    <scope>NUCLEOTIDE SEQUENCE</scope>
    <source>
        <strain evidence="4">XZ-24</strain>
    </source>
</reference>
<evidence type="ECO:0000313" key="4">
    <source>
        <dbReference type="EMBL" id="MDO1559046.1"/>
    </source>
</evidence>
<dbReference type="InterPro" id="IPR004045">
    <property type="entry name" value="Glutathione_S-Trfase_N"/>
</dbReference>
<dbReference type="PROSITE" id="PS50404">
    <property type="entry name" value="GST_NTER"/>
    <property type="match status" value="1"/>
</dbReference>
<dbReference type="PANTHER" id="PTHR42673:SF4">
    <property type="entry name" value="MALEYLACETOACETATE ISOMERASE"/>
    <property type="match status" value="1"/>
</dbReference>
<evidence type="ECO:0000313" key="5">
    <source>
        <dbReference type="Proteomes" id="UP001169063"/>
    </source>
</evidence>
<dbReference type="GO" id="GO:0016034">
    <property type="term" value="F:maleylacetoacetate isomerase activity"/>
    <property type="evidence" value="ECO:0007669"/>
    <property type="project" value="UniProtKB-EC"/>
</dbReference>
<dbReference type="Pfam" id="PF13410">
    <property type="entry name" value="GST_C_2"/>
    <property type="match status" value="1"/>
</dbReference>
<dbReference type="EMBL" id="JAUKTR010000002">
    <property type="protein sequence ID" value="MDO1559046.1"/>
    <property type="molecule type" value="Genomic_DNA"/>
</dbReference>
<dbReference type="Pfam" id="PF13409">
    <property type="entry name" value="GST_N_2"/>
    <property type="match status" value="1"/>
</dbReference>
<dbReference type="InterPro" id="IPR034333">
    <property type="entry name" value="GST_Zeta_N"/>
</dbReference>
<feature type="domain" description="GST C-terminal" evidence="3">
    <location>
        <begin position="86"/>
        <end position="211"/>
    </location>
</feature>
<keyword evidence="5" id="KW-1185">Reference proteome</keyword>
<dbReference type="InterPro" id="IPR040079">
    <property type="entry name" value="Glutathione_S-Trfase"/>
</dbReference>
<evidence type="ECO:0000259" key="2">
    <source>
        <dbReference type="PROSITE" id="PS50404"/>
    </source>
</evidence>
<gene>
    <name evidence="4" type="primary">maiA</name>
    <name evidence="4" type="ORF">Q0812_06345</name>
</gene>
<dbReference type="CDD" id="cd03191">
    <property type="entry name" value="GST_C_Zeta"/>
    <property type="match status" value="1"/>
</dbReference>
<proteinExistence type="inferred from homology"/>
<keyword evidence="4" id="KW-0413">Isomerase</keyword>
<sequence>MILHGYWRSGASYRTRIALNLKGLAYDQQPVDLRKGEQSAETYRGLSGQALVPALELDDGQVLVQSPAILEWLEETHPQPPLLPRSPRDRATVRAMCAVIGCDVQPLNNLRVLKAVRALGADEDGVNRWAQGWIEQAFNIFAPMARRHGGDWCFGDTPTLADCYLIPQIYSARRFGVDMSGWTNLTAIEARAADHPAFAAAHPDRQPDADAPAS</sequence>